<proteinExistence type="predicted"/>
<comment type="caution">
    <text evidence="13">The sequence shown here is derived from an EMBL/GenBank/DDBJ whole genome shotgun (WGS) entry which is preliminary data.</text>
</comment>
<accession>A0AAV9NW84</accession>
<dbReference type="CDD" id="cd20336">
    <property type="entry name" value="Rcat_RBR"/>
    <property type="match status" value="1"/>
</dbReference>
<feature type="compositionally biased region" description="Basic and acidic residues" evidence="10">
    <location>
        <begin position="306"/>
        <end position="315"/>
    </location>
</feature>
<evidence type="ECO:0000256" key="7">
    <source>
        <dbReference type="ARBA" id="ARBA00022786"/>
    </source>
</evidence>
<dbReference type="GO" id="GO:0061630">
    <property type="term" value="F:ubiquitin protein ligase activity"/>
    <property type="evidence" value="ECO:0007669"/>
    <property type="project" value="UniProtKB-EC"/>
</dbReference>
<keyword evidence="6 9" id="KW-0863">Zinc-finger</keyword>
<evidence type="ECO:0000313" key="13">
    <source>
        <dbReference type="EMBL" id="KAK5162929.1"/>
    </source>
</evidence>
<feature type="domain" description="RING-type" evidence="12">
    <location>
        <begin position="156"/>
        <end position="560"/>
    </location>
</feature>
<evidence type="ECO:0000256" key="9">
    <source>
        <dbReference type="PROSITE-ProRule" id="PRU00175"/>
    </source>
</evidence>
<feature type="region of interest" description="Disordered" evidence="10">
    <location>
        <begin position="66"/>
        <end position="153"/>
    </location>
</feature>
<keyword evidence="7" id="KW-0833">Ubl conjugation pathway</keyword>
<feature type="region of interest" description="Disordered" evidence="10">
    <location>
        <begin position="408"/>
        <end position="452"/>
    </location>
</feature>
<evidence type="ECO:0000256" key="3">
    <source>
        <dbReference type="ARBA" id="ARBA00022679"/>
    </source>
</evidence>
<feature type="compositionally biased region" description="Polar residues" evidence="10">
    <location>
        <begin position="87"/>
        <end position="105"/>
    </location>
</feature>
<dbReference type="PROSITE" id="PS50089">
    <property type="entry name" value="ZF_RING_2"/>
    <property type="match status" value="1"/>
</dbReference>
<dbReference type="Gene3D" id="3.30.40.10">
    <property type="entry name" value="Zinc/RING finger domain, C3HC4 (zinc finger)"/>
    <property type="match status" value="1"/>
</dbReference>
<feature type="compositionally biased region" description="Low complexity" evidence="10">
    <location>
        <begin position="424"/>
        <end position="435"/>
    </location>
</feature>
<name>A0AAV9NW84_9PEZI</name>
<dbReference type="PROSITE" id="PS51873">
    <property type="entry name" value="TRIAD"/>
    <property type="match status" value="1"/>
</dbReference>
<dbReference type="InterPro" id="IPR044066">
    <property type="entry name" value="TRIAD_supradom"/>
</dbReference>
<feature type="domain" description="RING-type" evidence="11">
    <location>
        <begin position="160"/>
        <end position="214"/>
    </location>
</feature>
<keyword evidence="8" id="KW-0862">Zinc</keyword>
<evidence type="ECO:0000256" key="4">
    <source>
        <dbReference type="ARBA" id="ARBA00022723"/>
    </source>
</evidence>
<evidence type="ECO:0000256" key="8">
    <source>
        <dbReference type="ARBA" id="ARBA00022833"/>
    </source>
</evidence>
<dbReference type="GO" id="GO:0016567">
    <property type="term" value="P:protein ubiquitination"/>
    <property type="evidence" value="ECO:0007669"/>
    <property type="project" value="InterPro"/>
</dbReference>
<dbReference type="CDD" id="cd20335">
    <property type="entry name" value="BRcat_RBR"/>
    <property type="match status" value="1"/>
</dbReference>
<dbReference type="Pfam" id="PF22191">
    <property type="entry name" value="IBR_1"/>
    <property type="match status" value="1"/>
</dbReference>
<keyword evidence="4" id="KW-0479">Metal-binding</keyword>
<protein>
    <recommendedName>
        <fullName evidence="2">RBR-type E3 ubiquitin transferase</fullName>
        <ecNumber evidence="2">2.3.2.31</ecNumber>
    </recommendedName>
</protein>
<feature type="region of interest" description="Disordered" evidence="10">
    <location>
        <begin position="306"/>
        <end position="326"/>
    </location>
</feature>
<dbReference type="GeneID" id="89932410"/>
<dbReference type="RefSeq" id="XP_064653528.1">
    <property type="nucleotide sequence ID" value="XM_064808302.1"/>
</dbReference>
<gene>
    <name evidence="13" type="ORF">LTR77_011090</name>
</gene>
<dbReference type="Proteomes" id="UP001337655">
    <property type="component" value="Unassembled WGS sequence"/>
</dbReference>
<dbReference type="AlphaFoldDB" id="A0AAV9NW84"/>
<organism evidence="13 14">
    <name type="scientific">Saxophila tyrrhenica</name>
    <dbReference type="NCBI Taxonomy" id="1690608"/>
    <lineage>
        <taxon>Eukaryota</taxon>
        <taxon>Fungi</taxon>
        <taxon>Dikarya</taxon>
        <taxon>Ascomycota</taxon>
        <taxon>Pezizomycotina</taxon>
        <taxon>Dothideomycetes</taxon>
        <taxon>Dothideomycetidae</taxon>
        <taxon>Mycosphaerellales</taxon>
        <taxon>Extremaceae</taxon>
        <taxon>Saxophila</taxon>
    </lineage>
</organism>
<feature type="compositionally biased region" description="Polar residues" evidence="10">
    <location>
        <begin position="436"/>
        <end position="450"/>
    </location>
</feature>
<dbReference type="PANTHER" id="PTHR11685">
    <property type="entry name" value="RBR FAMILY RING FINGER AND IBR DOMAIN-CONTAINING"/>
    <property type="match status" value="1"/>
</dbReference>
<evidence type="ECO:0000256" key="2">
    <source>
        <dbReference type="ARBA" id="ARBA00012251"/>
    </source>
</evidence>
<dbReference type="SMART" id="SM00647">
    <property type="entry name" value="IBR"/>
    <property type="match status" value="2"/>
</dbReference>
<reference evidence="13 14" key="1">
    <citation type="submission" date="2023-08" db="EMBL/GenBank/DDBJ databases">
        <title>Black Yeasts Isolated from many extreme environments.</title>
        <authorList>
            <person name="Coleine C."/>
            <person name="Stajich J.E."/>
            <person name="Selbmann L."/>
        </authorList>
    </citation>
    <scope>NUCLEOTIDE SEQUENCE [LARGE SCALE GENOMIC DNA]</scope>
    <source>
        <strain evidence="13 14">CCFEE 5935</strain>
    </source>
</reference>
<dbReference type="EMBL" id="JAVRRT010000031">
    <property type="protein sequence ID" value="KAK5162929.1"/>
    <property type="molecule type" value="Genomic_DNA"/>
</dbReference>
<keyword evidence="5" id="KW-0677">Repeat</keyword>
<dbReference type="EC" id="2.3.2.31" evidence="2"/>
<dbReference type="InterPro" id="IPR031127">
    <property type="entry name" value="E3_UB_ligase_RBR"/>
</dbReference>
<dbReference type="InterPro" id="IPR002867">
    <property type="entry name" value="IBR_dom"/>
</dbReference>
<dbReference type="Pfam" id="PF01485">
    <property type="entry name" value="IBR"/>
    <property type="match status" value="1"/>
</dbReference>
<feature type="compositionally biased region" description="Polar residues" evidence="10">
    <location>
        <begin position="112"/>
        <end position="126"/>
    </location>
</feature>
<sequence>MLESVDSGEAKTYHARLPLLNVQQLASNNPYRRGTNSFAISGAEVESKLPRWAHQYTVYGGSLHRQSLSGTTEHSSAEQPGNRPHNHLSQQELSVPGQWSPNSQPDSEESRPTTAGSAAASWQSDAQRGLPEDRTDTESGGVERDSIQSGTHSESRINTCISCNDELWSEDSSDVPLTSQCAHEISACRACVQHWIETQVDDNGVANVRCLECRELLTHADVQQHATRQTFSRYDGLVTRAALGDDPEFVWCRNSGCGAGQIHVGGEDAPLFRCRACDYRYCIACDEPWHVGETCEAFTRRMDGGSVDADGHENDDNGEDTFPGPSQIDLCDTNGGWQQEREAADRDLALAWSHTSAEEEYYDESSRATILFDTAYSERAGYAASYVSDADSQPSSRSKRTMKKLLLKEHTPSGRGGAGSEACSSVSDTRSSSHSPTQYQHSLAQRQQRNAGMPLERSVDTLTTQEQLRQAAEVQRRAVAEQERAAYQKRREDERRGEETVRKHSKPCPSCRWQIQKASGCEHMVCSKCRYEFCYLCLASYESIRRVGNSAHATSCKLYRRPR</sequence>
<evidence type="ECO:0000256" key="5">
    <source>
        <dbReference type="ARBA" id="ARBA00022737"/>
    </source>
</evidence>
<evidence type="ECO:0000256" key="6">
    <source>
        <dbReference type="ARBA" id="ARBA00022771"/>
    </source>
</evidence>
<evidence type="ECO:0000259" key="11">
    <source>
        <dbReference type="PROSITE" id="PS50089"/>
    </source>
</evidence>
<feature type="compositionally biased region" description="Polar residues" evidence="10">
    <location>
        <begin position="66"/>
        <end position="79"/>
    </location>
</feature>
<keyword evidence="14" id="KW-1185">Reference proteome</keyword>
<dbReference type="InterPro" id="IPR013083">
    <property type="entry name" value="Znf_RING/FYVE/PHD"/>
</dbReference>
<feature type="compositionally biased region" description="Basic and acidic residues" evidence="10">
    <location>
        <begin position="130"/>
        <end position="146"/>
    </location>
</feature>
<dbReference type="SUPFAM" id="SSF57850">
    <property type="entry name" value="RING/U-box"/>
    <property type="match status" value="3"/>
</dbReference>
<evidence type="ECO:0000313" key="14">
    <source>
        <dbReference type="Proteomes" id="UP001337655"/>
    </source>
</evidence>
<evidence type="ECO:0000259" key="12">
    <source>
        <dbReference type="PROSITE" id="PS51873"/>
    </source>
</evidence>
<evidence type="ECO:0000256" key="10">
    <source>
        <dbReference type="SAM" id="MobiDB-lite"/>
    </source>
</evidence>
<comment type="catalytic activity">
    <reaction evidence="1">
        <text>[E2 ubiquitin-conjugating enzyme]-S-ubiquitinyl-L-cysteine + [acceptor protein]-L-lysine = [E2 ubiquitin-conjugating enzyme]-L-cysteine + [acceptor protein]-N(6)-ubiquitinyl-L-lysine.</text>
        <dbReference type="EC" id="2.3.2.31"/>
    </reaction>
</comment>
<evidence type="ECO:0000256" key="1">
    <source>
        <dbReference type="ARBA" id="ARBA00001798"/>
    </source>
</evidence>
<keyword evidence="3" id="KW-0808">Transferase</keyword>
<dbReference type="GO" id="GO:0008270">
    <property type="term" value="F:zinc ion binding"/>
    <property type="evidence" value="ECO:0007669"/>
    <property type="project" value="UniProtKB-KW"/>
</dbReference>
<dbReference type="Gene3D" id="1.20.120.1750">
    <property type="match status" value="1"/>
</dbReference>
<dbReference type="InterPro" id="IPR001841">
    <property type="entry name" value="Znf_RING"/>
</dbReference>